<dbReference type="NCBIfam" id="TIGR00377">
    <property type="entry name" value="ant_ant_sig"/>
    <property type="match status" value="1"/>
</dbReference>
<dbReference type="InterPro" id="IPR002645">
    <property type="entry name" value="STAS_dom"/>
</dbReference>
<dbReference type="CDD" id="cd07043">
    <property type="entry name" value="STAS_anti-anti-sigma_factors"/>
    <property type="match status" value="1"/>
</dbReference>
<accession>A0A7W8N209</accession>
<dbReference type="SUPFAM" id="SSF52091">
    <property type="entry name" value="SpoIIaa-like"/>
    <property type="match status" value="1"/>
</dbReference>
<dbReference type="EMBL" id="JACHDZ010000001">
    <property type="protein sequence ID" value="MBB5342872.1"/>
    <property type="molecule type" value="Genomic_DNA"/>
</dbReference>
<feature type="domain" description="STAS" evidence="3">
    <location>
        <begin position="32"/>
        <end position="113"/>
    </location>
</feature>
<gene>
    <name evidence="4" type="ORF">HDF10_000822</name>
</gene>
<dbReference type="InterPro" id="IPR003658">
    <property type="entry name" value="Anti-sigma_ant"/>
</dbReference>
<protein>
    <recommendedName>
        <fullName evidence="2">Anti-sigma factor antagonist</fullName>
    </recommendedName>
</protein>
<dbReference type="Proteomes" id="UP000569092">
    <property type="component" value="Unassembled WGS sequence"/>
</dbReference>
<dbReference type="PANTHER" id="PTHR33495:SF2">
    <property type="entry name" value="ANTI-SIGMA FACTOR ANTAGONIST TM_1081-RELATED"/>
    <property type="match status" value="1"/>
</dbReference>
<dbReference type="InterPro" id="IPR036513">
    <property type="entry name" value="STAS_dom_sf"/>
</dbReference>
<evidence type="ECO:0000256" key="1">
    <source>
        <dbReference type="ARBA" id="ARBA00009013"/>
    </source>
</evidence>
<dbReference type="PANTHER" id="PTHR33495">
    <property type="entry name" value="ANTI-SIGMA FACTOR ANTAGONIST TM_1081-RELATED-RELATED"/>
    <property type="match status" value="1"/>
</dbReference>
<dbReference type="AlphaFoldDB" id="A0A7W8N209"/>
<comment type="caution">
    <text evidence="4">The sequence shown here is derived from an EMBL/GenBank/DDBJ whole genome shotgun (WGS) entry which is preliminary data.</text>
</comment>
<evidence type="ECO:0000313" key="4">
    <source>
        <dbReference type="EMBL" id="MBB5342872.1"/>
    </source>
</evidence>
<dbReference type="Gene3D" id="3.30.750.24">
    <property type="entry name" value="STAS domain"/>
    <property type="match status" value="1"/>
</dbReference>
<comment type="similarity">
    <text evidence="1 2">Belongs to the anti-sigma-factor antagonist family.</text>
</comment>
<dbReference type="GO" id="GO:0043856">
    <property type="term" value="F:anti-sigma factor antagonist activity"/>
    <property type="evidence" value="ECO:0007669"/>
    <property type="project" value="InterPro"/>
</dbReference>
<sequence length="113" mass="12387">MILEAELERTDTKTAIFRLTGRMTLGLRLREVESRITAAADKGIRKLILELSGVEFLDSAGLGFLMILYGKMKTNNGELRLVAPTERVLDVLKITCTDAILPIDPTLEAALAA</sequence>
<evidence type="ECO:0000313" key="5">
    <source>
        <dbReference type="Proteomes" id="UP000569092"/>
    </source>
</evidence>
<proteinExistence type="inferred from homology"/>
<name>A0A7W8N209_9BACT</name>
<dbReference type="Pfam" id="PF01740">
    <property type="entry name" value="STAS"/>
    <property type="match status" value="1"/>
</dbReference>
<dbReference type="PROSITE" id="PS50801">
    <property type="entry name" value="STAS"/>
    <property type="match status" value="1"/>
</dbReference>
<evidence type="ECO:0000259" key="3">
    <source>
        <dbReference type="PROSITE" id="PS50801"/>
    </source>
</evidence>
<organism evidence="4 5">
    <name type="scientific">Tunturiibacter lichenicola</name>
    <dbReference type="NCBI Taxonomy" id="2051959"/>
    <lineage>
        <taxon>Bacteria</taxon>
        <taxon>Pseudomonadati</taxon>
        <taxon>Acidobacteriota</taxon>
        <taxon>Terriglobia</taxon>
        <taxon>Terriglobales</taxon>
        <taxon>Acidobacteriaceae</taxon>
        <taxon>Tunturiibacter</taxon>
    </lineage>
</organism>
<reference evidence="4 5" key="1">
    <citation type="submission" date="2020-08" db="EMBL/GenBank/DDBJ databases">
        <title>Genomic Encyclopedia of Type Strains, Phase IV (KMG-V): Genome sequencing to study the core and pangenomes of soil and plant-associated prokaryotes.</title>
        <authorList>
            <person name="Whitman W."/>
        </authorList>
    </citation>
    <scope>NUCLEOTIDE SEQUENCE [LARGE SCALE GENOMIC DNA]</scope>
    <source>
        <strain evidence="4 5">M8US30</strain>
    </source>
</reference>
<evidence type="ECO:0000256" key="2">
    <source>
        <dbReference type="RuleBase" id="RU003749"/>
    </source>
</evidence>